<dbReference type="Proteomes" id="UP000304953">
    <property type="component" value="Unassembled WGS sequence"/>
</dbReference>
<evidence type="ECO:0000313" key="1">
    <source>
        <dbReference type="EMBL" id="TGY95107.1"/>
    </source>
</evidence>
<sequence length="319" mass="37380">MNHALLDKLREITPEEQAILDGCFDIQKDLYTDKKDFIIDSQFLLSKGKLIDIRPHTRFAHFPRHRHNYVEMVYMCSGSTTHIINDMDKIVLNEGDLLFLNQNVTQEIEAAGETDIAVNFIILPEFFDRAFNMIEQENVLRDFLISTLSQDASLTNYLHFKAKDILPVQNLLENMIWTLIEQKTGTNTINQISMGLLFMNLSAFAENINQNYPNQYEQTLVFSVLKYIETHYKNGTLANIADELNQETYYISRLLKKHTGANFKELLQQRKLQQAVYLLKQTPLTVDSVMEAIGYDNSSYFYRKFREKYHCSPKEYRRK</sequence>
<gene>
    <name evidence="1" type="ORF">E5329_16660</name>
</gene>
<evidence type="ECO:0000313" key="2">
    <source>
        <dbReference type="Proteomes" id="UP000304953"/>
    </source>
</evidence>
<comment type="caution">
    <text evidence="1">The sequence shown here is derived from an EMBL/GenBank/DDBJ whole genome shotgun (WGS) entry which is preliminary data.</text>
</comment>
<organism evidence="1 2">
    <name type="scientific">Petralouisia muris</name>
    <dbReference type="NCBI Taxonomy" id="3032872"/>
    <lineage>
        <taxon>Bacteria</taxon>
        <taxon>Bacillati</taxon>
        <taxon>Bacillota</taxon>
        <taxon>Clostridia</taxon>
        <taxon>Lachnospirales</taxon>
        <taxon>Lachnospiraceae</taxon>
        <taxon>Petralouisia</taxon>
    </lineage>
</organism>
<reference evidence="1" key="1">
    <citation type="submission" date="2019-04" db="EMBL/GenBank/DDBJ databases">
        <title>Microbes associate with the intestines of laboratory mice.</title>
        <authorList>
            <person name="Navarre W."/>
            <person name="Wong E."/>
            <person name="Huang K."/>
            <person name="Tropini C."/>
            <person name="Ng K."/>
            <person name="Yu B."/>
        </authorList>
    </citation>
    <scope>NUCLEOTIDE SEQUENCE</scope>
    <source>
        <strain evidence="1">NM01_1-7b</strain>
    </source>
</reference>
<protein>
    <submittedName>
        <fullName evidence="1">AraC family transcriptional regulator</fullName>
    </submittedName>
</protein>
<keyword evidence="2" id="KW-1185">Reference proteome</keyword>
<accession>A0AC61RTV7</accession>
<proteinExistence type="predicted"/>
<dbReference type="EMBL" id="SRYA01000035">
    <property type="protein sequence ID" value="TGY95107.1"/>
    <property type="molecule type" value="Genomic_DNA"/>
</dbReference>
<name>A0AC61RTV7_9FIRM</name>